<keyword evidence="2" id="KW-0812">Transmembrane</keyword>
<dbReference type="InterPro" id="IPR000917">
    <property type="entry name" value="Sulfatase_N"/>
</dbReference>
<feature type="transmembrane region" description="Helical" evidence="2">
    <location>
        <begin position="113"/>
        <end position="134"/>
    </location>
</feature>
<dbReference type="OrthoDB" id="96314at2759"/>
<evidence type="ECO:0000313" key="5">
    <source>
        <dbReference type="Proteomes" id="UP000277212"/>
    </source>
</evidence>
<dbReference type="Proteomes" id="UP000277212">
    <property type="component" value="Unassembled WGS sequence"/>
</dbReference>
<dbReference type="InterPro" id="IPR052701">
    <property type="entry name" value="GAG_Ulvan_Degrading_Sulfatases"/>
</dbReference>
<dbReference type="Gene3D" id="3.40.720.10">
    <property type="entry name" value="Alkaline Phosphatase, subunit A"/>
    <property type="match status" value="1"/>
</dbReference>
<dbReference type="SUPFAM" id="SSF53649">
    <property type="entry name" value="Alkaline phosphatase-like"/>
    <property type="match status" value="1"/>
</dbReference>
<dbReference type="AlphaFoldDB" id="A0A3M2SEA1"/>
<dbReference type="PANTHER" id="PTHR43751:SF3">
    <property type="entry name" value="SULFATASE N-TERMINAL DOMAIN-CONTAINING PROTEIN"/>
    <property type="match status" value="1"/>
</dbReference>
<protein>
    <recommendedName>
        <fullName evidence="3">Sulfatase N-terminal domain-containing protein</fullName>
    </recommendedName>
</protein>
<feature type="compositionally biased region" description="Acidic residues" evidence="1">
    <location>
        <begin position="192"/>
        <end position="201"/>
    </location>
</feature>
<dbReference type="InterPro" id="IPR017850">
    <property type="entry name" value="Alkaline_phosphatase_core_sf"/>
</dbReference>
<dbReference type="EMBL" id="NKUJ01000056">
    <property type="protein sequence ID" value="RMJ15896.1"/>
    <property type="molecule type" value="Genomic_DNA"/>
</dbReference>
<keyword evidence="2" id="KW-0472">Membrane</keyword>
<evidence type="ECO:0000259" key="3">
    <source>
        <dbReference type="Pfam" id="PF00884"/>
    </source>
</evidence>
<feature type="transmembrane region" description="Helical" evidence="2">
    <location>
        <begin position="225"/>
        <end position="245"/>
    </location>
</feature>
<comment type="caution">
    <text evidence="4">The sequence shown here is derived from an EMBL/GenBank/DDBJ whole genome shotgun (WGS) entry which is preliminary data.</text>
</comment>
<evidence type="ECO:0000256" key="1">
    <source>
        <dbReference type="SAM" id="MobiDB-lite"/>
    </source>
</evidence>
<feature type="transmembrane region" description="Helical" evidence="2">
    <location>
        <begin position="66"/>
        <end position="93"/>
    </location>
</feature>
<gene>
    <name evidence="4" type="ORF">CDV36_004379</name>
</gene>
<evidence type="ECO:0000256" key="2">
    <source>
        <dbReference type="SAM" id="Phobius"/>
    </source>
</evidence>
<reference evidence="4 5" key="1">
    <citation type="submission" date="2017-06" db="EMBL/GenBank/DDBJ databases">
        <title>Comparative genomic analysis of Ambrosia Fusariam Clade fungi.</title>
        <authorList>
            <person name="Stajich J.E."/>
            <person name="Carrillo J."/>
            <person name="Kijimoto T."/>
            <person name="Eskalen A."/>
            <person name="O'Donnell K."/>
            <person name="Kasson M."/>
        </authorList>
    </citation>
    <scope>NUCLEOTIDE SEQUENCE [LARGE SCALE GENOMIC DNA]</scope>
    <source>
        <strain evidence="4">UCR3666</strain>
    </source>
</reference>
<organism evidence="4 5">
    <name type="scientific">Fusarium kuroshium</name>
    <dbReference type="NCBI Taxonomy" id="2010991"/>
    <lineage>
        <taxon>Eukaryota</taxon>
        <taxon>Fungi</taxon>
        <taxon>Dikarya</taxon>
        <taxon>Ascomycota</taxon>
        <taxon>Pezizomycotina</taxon>
        <taxon>Sordariomycetes</taxon>
        <taxon>Hypocreomycetidae</taxon>
        <taxon>Hypocreales</taxon>
        <taxon>Nectriaceae</taxon>
        <taxon>Fusarium</taxon>
        <taxon>Fusarium solani species complex</taxon>
    </lineage>
</organism>
<feature type="region of interest" description="Disordered" evidence="1">
    <location>
        <begin position="176"/>
        <end position="213"/>
    </location>
</feature>
<feature type="domain" description="Sulfatase N-terminal" evidence="3">
    <location>
        <begin position="562"/>
        <end position="756"/>
    </location>
</feature>
<sequence>MFATLVPFCFSLTFVSLTFTKLVHLSIHAKTVSLAAFVLFLPSLLLPDLLVILVSRLALRQKKGVAAVTACVLGCIFSLIVFGAASSQIGFFYSTGNEIKWSEARSYAGDKDGMKILLSGLNTVIASGLLIFGLAWFAKWYLYRGVGALLVLVATPINYVWTSFRGSRAQRRRSYYPRSPNTLLDPYSSDSDISDSSDDMDETKGGLESGYGENREEYATKRTPWLIVGGIAVFITLTTLCRPYAPYHMMSATLPLQMLEMFKSTPDVCAENAALNGNPWPYPEQLEVSKWESPKDHFKGWAPGSNNDYVQQYRDTVPDWLPKEVPSGFGKWSLTKAAPEETEKTDNNSTNKAKNSCPGIEAQDAFYNPVSDPMKISNQDSDILEVLQDVLNNGTVKIKHVALIMMESFREELFPLQYGSDMHKIIMQANKGKDVDEINAKLAGLGPVAQRLTGKSADFKKKDGTAFDPVAIPQWNDTTEEGFGGINVVGGFTTSSLSFKSMAAIHCGAWSMPVDGVEESETQAYQACIPQVLELFNKIKEDKPTDDFLDQQWYPAFFQSITDGYDRQDKFDEKIGFKHIVTKDRLDADAKEELEEINYFGYAETTLKSHIKDYITKIQKENKRMFFSHFTSTTHHPWGVPQSFKSEEYLQTHGKNGWHEDFNNYMNAIRFTDAWLGELMQTFDDFGISNETLVVFVGDHGQAFKEDQRSKTGTYENGHVSNFRVPITFRHPNIPRVQYNANATSISILPTILDLLINTGSLNKKDTAAASDLIHDYEGQSLIRPYKASHNGRRAWNFGIINGGASMLSMTSADAPWRIVIPLDQNTQYRFTDLKNDPLELEPFEKWSMSDLAKGVKSKYGEEAAQWAIEAEAVSKWWGPERKRLWGFNSNKEE</sequence>
<name>A0A3M2SEA1_9HYPO</name>
<dbReference type="Pfam" id="PF00884">
    <property type="entry name" value="Sulfatase"/>
    <property type="match status" value="1"/>
</dbReference>
<feature type="region of interest" description="Disordered" evidence="1">
    <location>
        <begin position="331"/>
        <end position="357"/>
    </location>
</feature>
<feature type="transmembrane region" description="Helical" evidence="2">
    <location>
        <begin position="141"/>
        <end position="161"/>
    </location>
</feature>
<evidence type="ECO:0000313" key="4">
    <source>
        <dbReference type="EMBL" id="RMJ15896.1"/>
    </source>
</evidence>
<keyword evidence="5" id="KW-1185">Reference proteome</keyword>
<accession>A0A3M2SEA1</accession>
<proteinExistence type="predicted"/>
<dbReference type="PANTHER" id="PTHR43751">
    <property type="entry name" value="SULFATASE"/>
    <property type="match status" value="1"/>
</dbReference>
<feature type="transmembrane region" description="Helical" evidence="2">
    <location>
        <begin position="34"/>
        <end position="54"/>
    </location>
</feature>
<keyword evidence="2" id="KW-1133">Transmembrane helix</keyword>